<accession>A0A7C3SK66</accession>
<dbReference type="InterPro" id="IPR052016">
    <property type="entry name" value="Bact_Sigma-Reg"/>
</dbReference>
<dbReference type="Gene3D" id="3.30.450.40">
    <property type="match status" value="2"/>
</dbReference>
<dbReference type="InterPro" id="IPR003018">
    <property type="entry name" value="GAF"/>
</dbReference>
<dbReference type="InterPro" id="IPR029016">
    <property type="entry name" value="GAF-like_dom_sf"/>
</dbReference>
<evidence type="ECO:0000259" key="2">
    <source>
        <dbReference type="SMART" id="SM00065"/>
    </source>
</evidence>
<gene>
    <name evidence="3" type="ORF">ENV62_10380</name>
</gene>
<feature type="domain" description="GAF" evidence="2">
    <location>
        <begin position="30"/>
        <end position="175"/>
    </location>
</feature>
<dbReference type="Pfam" id="PF13185">
    <property type="entry name" value="GAF_2"/>
    <property type="match status" value="2"/>
</dbReference>
<evidence type="ECO:0000313" key="3">
    <source>
        <dbReference type="EMBL" id="HGB15624.1"/>
    </source>
</evidence>
<reference evidence="3" key="1">
    <citation type="journal article" date="2020" name="mSystems">
        <title>Genome- and Community-Level Interaction Insights into Carbon Utilization and Element Cycling Functions of Hydrothermarchaeota in Hydrothermal Sediment.</title>
        <authorList>
            <person name="Zhou Z."/>
            <person name="Liu Y."/>
            <person name="Xu W."/>
            <person name="Pan J."/>
            <person name="Luo Z.H."/>
            <person name="Li M."/>
        </authorList>
    </citation>
    <scope>NUCLEOTIDE SEQUENCE [LARGE SCALE GENOMIC DNA]</scope>
    <source>
        <strain evidence="3">SpSt-776</strain>
    </source>
</reference>
<dbReference type="PANTHER" id="PTHR43156">
    <property type="entry name" value="STAGE II SPORULATION PROTEIN E-RELATED"/>
    <property type="match status" value="1"/>
</dbReference>
<dbReference type="SMART" id="SM00065">
    <property type="entry name" value="GAF"/>
    <property type="match status" value="2"/>
</dbReference>
<protein>
    <submittedName>
        <fullName evidence="3">GAF domain-containing protein</fullName>
    </submittedName>
</protein>
<feature type="domain" description="GAF" evidence="2">
    <location>
        <begin position="196"/>
        <end position="341"/>
    </location>
</feature>
<keyword evidence="1" id="KW-0378">Hydrolase</keyword>
<dbReference type="SUPFAM" id="SSF55781">
    <property type="entry name" value="GAF domain-like"/>
    <property type="match status" value="2"/>
</dbReference>
<dbReference type="PANTHER" id="PTHR43156:SF2">
    <property type="entry name" value="STAGE II SPORULATION PROTEIN E"/>
    <property type="match status" value="1"/>
</dbReference>
<dbReference type="EMBL" id="DTHB01000060">
    <property type="protein sequence ID" value="HGB15624.1"/>
    <property type="molecule type" value="Genomic_DNA"/>
</dbReference>
<name>A0A7C3SK66_9BACT</name>
<organism evidence="3">
    <name type="scientific">Desulfobacca acetoxidans</name>
    <dbReference type="NCBI Taxonomy" id="60893"/>
    <lineage>
        <taxon>Bacteria</taxon>
        <taxon>Pseudomonadati</taxon>
        <taxon>Thermodesulfobacteriota</taxon>
        <taxon>Desulfobaccia</taxon>
        <taxon>Desulfobaccales</taxon>
        <taxon>Desulfobaccaceae</taxon>
        <taxon>Desulfobacca</taxon>
    </lineage>
</organism>
<dbReference type="AlphaFoldDB" id="A0A7C3SK66"/>
<dbReference type="GO" id="GO:0016791">
    <property type="term" value="F:phosphatase activity"/>
    <property type="evidence" value="ECO:0007669"/>
    <property type="project" value="TreeGrafter"/>
</dbReference>
<proteinExistence type="predicted"/>
<comment type="caution">
    <text evidence="3">The sequence shown here is derived from an EMBL/GenBank/DDBJ whole genome shotgun (WGS) entry which is preliminary data.</text>
</comment>
<sequence>MEGSNMMSNKERMYLRSFVEISKALGSTLAVSEIMDIIVRQITEVMGLKGATIRLVNPRTKTLELMAAVGVSEKYLHKGPVDMDRSISEALSGRPVAIYDATTDPRIQYPQEAKEEGIATMVAIPMLSKGQVIGVMRLLTSEPREFTMEEVDFACAVAEIGAQAIANAQMYEARIRELNFLKGLLEVSKAINSALDVKKVLQLLVKTATTALDIKAAAVRLLDEKRQQLELVASYGLSDRYITKGPVGTDRSITEAMTGKAVSVYDVARDPTATYPKEMAEEGIKSILSVPISLKGKVIGVMRLYTSEPRDFSDDEITFMSSLAEQAALAMENARLYQKLKGEYEELMGDLYRFTGFTRGI</sequence>
<evidence type="ECO:0000256" key="1">
    <source>
        <dbReference type="ARBA" id="ARBA00022801"/>
    </source>
</evidence>